<protein>
    <submittedName>
        <fullName evidence="2">Uncharacterized protein</fullName>
    </submittedName>
</protein>
<dbReference type="Proteomes" id="UP001159641">
    <property type="component" value="Unassembled WGS sequence"/>
</dbReference>
<gene>
    <name evidence="2" type="ORF">J1605_010754</name>
</gene>
<accession>A0AB34GTH0</accession>
<evidence type="ECO:0000313" key="2">
    <source>
        <dbReference type="EMBL" id="KAJ8781770.1"/>
    </source>
</evidence>
<keyword evidence="3" id="KW-1185">Reference proteome</keyword>
<name>A0AB34GTH0_ESCRO</name>
<dbReference type="AlphaFoldDB" id="A0AB34GTH0"/>
<feature type="region of interest" description="Disordered" evidence="1">
    <location>
        <begin position="14"/>
        <end position="37"/>
    </location>
</feature>
<evidence type="ECO:0000313" key="3">
    <source>
        <dbReference type="Proteomes" id="UP001159641"/>
    </source>
</evidence>
<comment type="caution">
    <text evidence="2">The sequence shown here is derived from an EMBL/GenBank/DDBJ whole genome shotgun (WGS) entry which is preliminary data.</text>
</comment>
<organism evidence="2 3">
    <name type="scientific">Eschrichtius robustus</name>
    <name type="common">California gray whale</name>
    <name type="synonym">Eschrichtius gibbosus</name>
    <dbReference type="NCBI Taxonomy" id="9764"/>
    <lineage>
        <taxon>Eukaryota</taxon>
        <taxon>Metazoa</taxon>
        <taxon>Chordata</taxon>
        <taxon>Craniata</taxon>
        <taxon>Vertebrata</taxon>
        <taxon>Euteleostomi</taxon>
        <taxon>Mammalia</taxon>
        <taxon>Eutheria</taxon>
        <taxon>Laurasiatheria</taxon>
        <taxon>Artiodactyla</taxon>
        <taxon>Whippomorpha</taxon>
        <taxon>Cetacea</taxon>
        <taxon>Mysticeti</taxon>
        <taxon>Eschrichtiidae</taxon>
        <taxon>Eschrichtius</taxon>
    </lineage>
</organism>
<evidence type="ECO:0000256" key="1">
    <source>
        <dbReference type="SAM" id="MobiDB-lite"/>
    </source>
</evidence>
<reference evidence="2 3" key="1">
    <citation type="submission" date="2022-11" db="EMBL/GenBank/DDBJ databases">
        <title>Whole genome sequence of Eschrichtius robustus ER-17-0199.</title>
        <authorList>
            <person name="Bruniche-Olsen A."/>
            <person name="Black A.N."/>
            <person name="Fields C.J."/>
            <person name="Walden K."/>
            <person name="Dewoody J.A."/>
        </authorList>
    </citation>
    <scope>NUCLEOTIDE SEQUENCE [LARGE SCALE GENOMIC DNA]</scope>
    <source>
        <strain evidence="2">ER-17-0199</strain>
        <tissue evidence="2">Blubber</tissue>
    </source>
</reference>
<proteinExistence type="predicted"/>
<dbReference type="EMBL" id="JAIQCJ010002139">
    <property type="protein sequence ID" value="KAJ8781770.1"/>
    <property type="molecule type" value="Genomic_DNA"/>
</dbReference>
<sequence length="152" mass="16544">MVLGFPGGAVVESLPANAGDAGSSPGPGRSHMPRSDWAREPQLPSLRVWSLCSALRVWSLCSARREAATGLFGVPELSAPEGLRVAQEKALRKTEQLVVCVCSAPPGPQTVLIFDELSDSWCRVADLPERLEPVLRNKRSHRNEKPAHRNED</sequence>